<dbReference type="AlphaFoldDB" id="A0A098BRU6"/>
<accession>A0A098BRU6</accession>
<keyword evidence="8 11" id="KW-0443">Lipid metabolism</keyword>
<dbReference type="InterPro" id="IPR004255">
    <property type="entry name" value="O-acyltransferase_WSD1_N"/>
</dbReference>
<evidence type="ECO:0000256" key="2">
    <source>
        <dbReference type="ARBA" id="ARBA00005189"/>
    </source>
</evidence>
<evidence type="ECO:0000256" key="10">
    <source>
        <dbReference type="ARBA" id="ARBA00048109"/>
    </source>
</evidence>
<dbReference type="EC" id="2.3.1.20" evidence="4 11"/>
<evidence type="ECO:0000256" key="7">
    <source>
        <dbReference type="ARBA" id="ARBA00022798"/>
    </source>
</evidence>
<sequence length="461" mass="49647">MQVMSLPEALFVLLETPSRPLHLGALVLFEPPPEAGGDHARRMYEILLTHDEVADPLRRRPVRTLRGAGYPLWSRPENVDLGFHVRHTAVPGSGSMTDLLALVSRIHGSPLDPLRPMWEVYVIEGLDDGRTAMYAKIHLSLADGPAGLRLLHRSMSTDPEACDCPAPWSPEVVAPRARLSTLPTSWLRAGLRAGTEVFAMTPEIGRLVTDGVRRHRVALPWQTPPTIFNVAVGRGRTFAARSWQIERLHAVATASGTTIDAVALTMCAGGLRAYLSERYALPESPLTAMLPVPMNLGGAAVGPGGREPGVGAMVIGLATDEPDPAVRLARIADSLVHTDRVVTALSGTQFLMLSALSLSPLALEPVRRFVDEIPPPFNVLISYLPGPSRTRYWNGARLTGIYPVPAVLNGQALSITLTGNDGRLDLGVVGDRHAVPALDRLVELLEGALSELESAVGTRPR</sequence>
<dbReference type="GO" id="GO:0004144">
    <property type="term" value="F:diacylglycerol O-acyltransferase activity"/>
    <property type="evidence" value="ECO:0007669"/>
    <property type="project" value="UniProtKB-EC"/>
</dbReference>
<comment type="pathway">
    <text evidence="2">Lipid metabolism.</text>
</comment>
<name>A0A098BRU6_9NOCA</name>
<dbReference type="InterPro" id="IPR045034">
    <property type="entry name" value="O-acyltransferase_WSD1-like"/>
</dbReference>
<dbReference type="GO" id="GO:0051701">
    <property type="term" value="P:biological process involved in interaction with host"/>
    <property type="evidence" value="ECO:0007669"/>
    <property type="project" value="TreeGrafter"/>
</dbReference>
<dbReference type="GO" id="GO:0071731">
    <property type="term" value="P:response to nitric oxide"/>
    <property type="evidence" value="ECO:0007669"/>
    <property type="project" value="TreeGrafter"/>
</dbReference>
<dbReference type="NCBIfam" id="TIGR02946">
    <property type="entry name" value="acyl_WS_DGAT"/>
    <property type="match status" value="1"/>
</dbReference>
<dbReference type="PANTHER" id="PTHR31650:SF1">
    <property type="entry name" value="WAX ESTER SYNTHASE_DIACYLGLYCEROL ACYLTRANSFERASE 4-RELATED"/>
    <property type="match status" value="1"/>
</dbReference>
<evidence type="ECO:0000313" key="13">
    <source>
        <dbReference type="Proteomes" id="UP000042997"/>
    </source>
</evidence>
<evidence type="ECO:0000256" key="4">
    <source>
        <dbReference type="ARBA" id="ARBA00013244"/>
    </source>
</evidence>
<proteinExistence type="inferred from homology"/>
<dbReference type="Pfam" id="PF03007">
    <property type="entry name" value="WS_DGAT_cat"/>
    <property type="match status" value="1"/>
</dbReference>
<gene>
    <name evidence="12" type="ORF">RHRU231_770088</name>
</gene>
<comment type="catalytic activity">
    <reaction evidence="10 11">
        <text>an acyl-CoA + a 1,2-diacyl-sn-glycerol = a triacyl-sn-glycerol + CoA</text>
        <dbReference type="Rhea" id="RHEA:10868"/>
        <dbReference type="ChEBI" id="CHEBI:17815"/>
        <dbReference type="ChEBI" id="CHEBI:57287"/>
        <dbReference type="ChEBI" id="CHEBI:58342"/>
        <dbReference type="ChEBI" id="CHEBI:64615"/>
        <dbReference type="EC" id="2.3.1.20"/>
    </reaction>
</comment>
<dbReference type="Proteomes" id="UP000042997">
    <property type="component" value="Unassembled WGS sequence"/>
</dbReference>
<evidence type="ECO:0000256" key="5">
    <source>
        <dbReference type="ARBA" id="ARBA00022516"/>
    </source>
</evidence>
<evidence type="ECO:0000256" key="11">
    <source>
        <dbReference type="RuleBase" id="RU361241"/>
    </source>
</evidence>
<dbReference type="GO" id="GO:0005886">
    <property type="term" value="C:plasma membrane"/>
    <property type="evidence" value="ECO:0007669"/>
    <property type="project" value="TreeGrafter"/>
</dbReference>
<dbReference type="UniPathway" id="UPA00282"/>
<dbReference type="GO" id="GO:0019432">
    <property type="term" value="P:triglyceride biosynthetic process"/>
    <property type="evidence" value="ECO:0007669"/>
    <property type="project" value="UniProtKB-UniPathway"/>
</dbReference>
<dbReference type="InterPro" id="IPR014292">
    <property type="entry name" value="Acyl_transf_WS/DGAT"/>
</dbReference>
<evidence type="ECO:0000256" key="8">
    <source>
        <dbReference type="ARBA" id="ARBA00023098"/>
    </source>
</evidence>
<dbReference type="GO" id="GO:0001666">
    <property type="term" value="P:response to hypoxia"/>
    <property type="evidence" value="ECO:0007669"/>
    <property type="project" value="TreeGrafter"/>
</dbReference>
<dbReference type="PANTHER" id="PTHR31650">
    <property type="entry name" value="O-ACYLTRANSFERASE (WSD1-LIKE) FAMILY PROTEIN"/>
    <property type="match status" value="1"/>
</dbReference>
<dbReference type="OrthoDB" id="9810950at2"/>
<dbReference type="Pfam" id="PF06974">
    <property type="entry name" value="WS_DGAT_C"/>
    <property type="match status" value="1"/>
</dbReference>
<dbReference type="GO" id="GO:0006071">
    <property type="term" value="P:glycerol metabolic process"/>
    <property type="evidence" value="ECO:0007669"/>
    <property type="project" value="UniProtKB-KW"/>
</dbReference>
<evidence type="ECO:0000256" key="9">
    <source>
        <dbReference type="ARBA" id="ARBA00023315"/>
    </source>
</evidence>
<evidence type="ECO:0000256" key="6">
    <source>
        <dbReference type="ARBA" id="ARBA00022679"/>
    </source>
</evidence>
<organism evidence="12 13">
    <name type="scientific">Rhodococcus ruber</name>
    <dbReference type="NCBI Taxonomy" id="1830"/>
    <lineage>
        <taxon>Bacteria</taxon>
        <taxon>Bacillati</taxon>
        <taxon>Actinomycetota</taxon>
        <taxon>Actinomycetes</taxon>
        <taxon>Mycobacteriales</taxon>
        <taxon>Nocardiaceae</taxon>
        <taxon>Rhodococcus</taxon>
    </lineage>
</organism>
<protein>
    <recommendedName>
        <fullName evidence="4 11">Diacylglycerol O-acyltransferase</fullName>
        <ecNumber evidence="4 11">2.3.1.20</ecNumber>
    </recommendedName>
</protein>
<keyword evidence="9 11" id="KW-0012">Acyltransferase</keyword>
<keyword evidence="5 11" id="KW-0444">Lipid biosynthesis</keyword>
<keyword evidence="7 11" id="KW-0319">Glycerol metabolism</keyword>
<evidence type="ECO:0000256" key="3">
    <source>
        <dbReference type="ARBA" id="ARBA00009587"/>
    </source>
</evidence>
<dbReference type="RefSeq" id="WP_040274123.1">
    <property type="nucleotide sequence ID" value="NZ_CP023714.1"/>
</dbReference>
<reference evidence="12 13" key="1">
    <citation type="journal article" date="2014" name="Genome Announc.">
        <title>Draft Genome Sequence of Propane- and Butane-Oxidizing Actinobacterium Rhodococcus ruber IEGM 231.</title>
        <authorList>
            <person name="Ivshina I.B."/>
            <person name="Kuyukina M.S."/>
            <person name="Krivoruchko A.V."/>
            <person name="Barbe V."/>
            <person name="Fischer C."/>
        </authorList>
    </citation>
    <scope>NUCLEOTIDE SEQUENCE [LARGE SCALE GENOMIC DNA]</scope>
</reference>
<dbReference type="eggNOG" id="COG1020">
    <property type="taxonomic scope" value="Bacteria"/>
</dbReference>
<dbReference type="InterPro" id="IPR009721">
    <property type="entry name" value="O-acyltransferase_WSD1_C"/>
</dbReference>
<dbReference type="EMBL" id="CCSD01000091">
    <property type="protein sequence ID" value="CDZ90967.1"/>
    <property type="molecule type" value="Genomic_DNA"/>
</dbReference>
<evidence type="ECO:0000313" key="12">
    <source>
        <dbReference type="EMBL" id="CDZ90967.1"/>
    </source>
</evidence>
<evidence type="ECO:0000256" key="1">
    <source>
        <dbReference type="ARBA" id="ARBA00004771"/>
    </source>
</evidence>
<keyword evidence="6 11" id="KW-0808">Transferase</keyword>
<comment type="pathway">
    <text evidence="1 11">Glycerolipid metabolism; triacylglycerol biosynthesis.</text>
</comment>
<comment type="similarity">
    <text evidence="3 11">Belongs to the long-chain O-acyltransferase family.</text>
</comment>